<dbReference type="Proteomes" id="UP000544107">
    <property type="component" value="Unassembled WGS sequence"/>
</dbReference>
<accession>A0A7W6HJ73</accession>
<dbReference type="InterPro" id="IPR050336">
    <property type="entry name" value="Chromosome_partition/occlusion"/>
</dbReference>
<gene>
    <name evidence="3" type="ORF">GGQ71_000460</name>
</gene>
<sequence length="492" mass="55493">MPELRLLSFQRVSVLKGGAALVETISIPIDKIHVPEDRIRPVDEAAAHALARLIEREGQLNPIAVYKSHAKGEGRQYTLIYGGRRLRAMEILGFKEINAVLRLKAEALMLEISDNLSVANLPQLEKGEHVVRYVEWWIECNGSPGWGGDRRSRFQSETLHEKSEYLKKSGFYKDLSGNFSISKTVGWRLFQIGSLERSLRDALRGTRYADDQGRLLKLRKMSLPQQAGIAEALKIQPDLDRVLRIADPTSGRQSVGRMETGDWREKQFTDAWAGMPRDRRAAALGKIGAIMKPIDPWPASFPSPLPIPVPGNTSPLWRMMQNPYATLSAKLTYDQLEEMKAEIESEADELAYGAQSLSDKINAEEAARRETFEKQRAKAKAAKSRKAKRGRPPDPPRVKLFKKLTKQGVSAGLAKRLVYTLEVQSDFWITKEAHKLSGNQQEEISDLIDSGCDLEDAAYRVMKILQKPEEAGRYSAIDVLWDFDQRSILKPF</sequence>
<evidence type="ECO:0000256" key="1">
    <source>
        <dbReference type="SAM" id="MobiDB-lite"/>
    </source>
</evidence>
<protein>
    <recommendedName>
        <fullName evidence="2">ParB-like N-terminal domain-containing protein</fullName>
    </recommendedName>
</protein>
<organism evidence="3 4">
    <name type="scientific">Allorhizobium taibaishanense</name>
    <dbReference type="NCBI Taxonomy" id="887144"/>
    <lineage>
        <taxon>Bacteria</taxon>
        <taxon>Pseudomonadati</taxon>
        <taxon>Pseudomonadota</taxon>
        <taxon>Alphaproteobacteria</taxon>
        <taxon>Hyphomicrobiales</taxon>
        <taxon>Rhizobiaceae</taxon>
        <taxon>Rhizobium/Agrobacterium group</taxon>
        <taxon>Allorhizobium</taxon>
    </lineage>
</organism>
<proteinExistence type="predicted"/>
<dbReference type="Gene3D" id="3.90.1530.30">
    <property type="match status" value="1"/>
</dbReference>
<dbReference type="GO" id="GO:0005694">
    <property type="term" value="C:chromosome"/>
    <property type="evidence" value="ECO:0007669"/>
    <property type="project" value="TreeGrafter"/>
</dbReference>
<dbReference type="InterPro" id="IPR003115">
    <property type="entry name" value="ParB_N"/>
</dbReference>
<evidence type="ECO:0000259" key="2">
    <source>
        <dbReference type="SMART" id="SM00470"/>
    </source>
</evidence>
<feature type="region of interest" description="Disordered" evidence="1">
    <location>
        <begin position="367"/>
        <end position="397"/>
    </location>
</feature>
<dbReference type="InterPro" id="IPR036086">
    <property type="entry name" value="ParB/Sulfiredoxin_sf"/>
</dbReference>
<dbReference type="RefSeq" id="WP_162843868.1">
    <property type="nucleotide sequence ID" value="NZ_JACIED010000001.1"/>
</dbReference>
<comment type="caution">
    <text evidence="3">The sequence shown here is derived from an EMBL/GenBank/DDBJ whole genome shotgun (WGS) entry which is preliminary data.</text>
</comment>
<dbReference type="PANTHER" id="PTHR33375:SF1">
    <property type="entry name" value="CHROMOSOME-PARTITIONING PROTEIN PARB-RELATED"/>
    <property type="match status" value="1"/>
</dbReference>
<dbReference type="SUPFAM" id="SSF110849">
    <property type="entry name" value="ParB/Sulfiredoxin"/>
    <property type="match status" value="1"/>
</dbReference>
<evidence type="ECO:0000313" key="4">
    <source>
        <dbReference type="Proteomes" id="UP000544107"/>
    </source>
</evidence>
<reference evidence="3 4" key="1">
    <citation type="submission" date="2020-08" db="EMBL/GenBank/DDBJ databases">
        <title>Genomic Encyclopedia of Type Strains, Phase IV (KMG-IV): sequencing the most valuable type-strain genomes for metagenomic binning, comparative biology and taxonomic classification.</title>
        <authorList>
            <person name="Goeker M."/>
        </authorList>
    </citation>
    <scope>NUCLEOTIDE SEQUENCE [LARGE SCALE GENOMIC DNA]</scope>
    <source>
        <strain evidence="3 4">DSM 100021</strain>
    </source>
</reference>
<name>A0A7W6HJ73_9HYPH</name>
<evidence type="ECO:0000313" key="3">
    <source>
        <dbReference type="EMBL" id="MBB4006224.1"/>
    </source>
</evidence>
<dbReference type="SMART" id="SM00470">
    <property type="entry name" value="ParB"/>
    <property type="match status" value="1"/>
</dbReference>
<dbReference type="GO" id="GO:0007059">
    <property type="term" value="P:chromosome segregation"/>
    <property type="evidence" value="ECO:0007669"/>
    <property type="project" value="TreeGrafter"/>
</dbReference>
<dbReference type="PANTHER" id="PTHR33375">
    <property type="entry name" value="CHROMOSOME-PARTITIONING PROTEIN PARB-RELATED"/>
    <property type="match status" value="1"/>
</dbReference>
<feature type="compositionally biased region" description="Basic and acidic residues" evidence="1">
    <location>
        <begin position="367"/>
        <end position="376"/>
    </location>
</feature>
<dbReference type="AlphaFoldDB" id="A0A7W6HJ73"/>
<dbReference type="EMBL" id="JACIED010000001">
    <property type="protein sequence ID" value="MBB4006224.1"/>
    <property type="molecule type" value="Genomic_DNA"/>
</dbReference>
<feature type="compositionally biased region" description="Basic residues" evidence="1">
    <location>
        <begin position="377"/>
        <end position="390"/>
    </location>
</feature>
<feature type="domain" description="ParB-like N-terminal" evidence="2">
    <location>
        <begin position="25"/>
        <end position="116"/>
    </location>
</feature>
<dbReference type="Pfam" id="PF02195">
    <property type="entry name" value="ParB_N"/>
    <property type="match status" value="1"/>
</dbReference>